<dbReference type="PROSITE" id="PS01081">
    <property type="entry name" value="HTH_TETR_1"/>
    <property type="match status" value="1"/>
</dbReference>
<dbReference type="InterPro" id="IPR039536">
    <property type="entry name" value="TetR_C_Proteobacteria"/>
</dbReference>
<feature type="DNA-binding region" description="H-T-H motif" evidence="4">
    <location>
        <begin position="42"/>
        <end position="61"/>
    </location>
</feature>
<organism evidence="7 8">
    <name type="scientific">Pannonibacter tanglangensis</name>
    <dbReference type="NCBI Taxonomy" id="2750084"/>
    <lineage>
        <taxon>Bacteria</taxon>
        <taxon>Pseudomonadati</taxon>
        <taxon>Pseudomonadota</taxon>
        <taxon>Alphaproteobacteria</taxon>
        <taxon>Hyphomicrobiales</taxon>
        <taxon>Stappiaceae</taxon>
        <taxon>Pannonibacter</taxon>
    </lineage>
</organism>
<dbReference type="PANTHER" id="PTHR30055:SF146">
    <property type="entry name" value="HTH-TYPE TRANSCRIPTIONAL DUAL REGULATOR CECR"/>
    <property type="match status" value="1"/>
</dbReference>
<name>A0A7X5F126_9HYPH</name>
<dbReference type="InterPro" id="IPR036271">
    <property type="entry name" value="Tet_transcr_reg_TetR-rel_C_sf"/>
</dbReference>
<dbReference type="EMBL" id="JAABLQ010000001">
    <property type="protein sequence ID" value="NBN77812.1"/>
    <property type="molecule type" value="Genomic_DNA"/>
</dbReference>
<gene>
    <name evidence="7" type="ORF">GWI72_05960</name>
</gene>
<evidence type="ECO:0000256" key="1">
    <source>
        <dbReference type="ARBA" id="ARBA00023015"/>
    </source>
</evidence>
<protein>
    <submittedName>
        <fullName evidence="7">TetR family transcriptional regulator</fullName>
    </submittedName>
</protein>
<evidence type="ECO:0000313" key="8">
    <source>
        <dbReference type="Proteomes" id="UP000586722"/>
    </source>
</evidence>
<dbReference type="PRINTS" id="PR00455">
    <property type="entry name" value="HTHTETR"/>
</dbReference>
<dbReference type="RefSeq" id="WP_161708118.1">
    <property type="nucleotide sequence ID" value="NZ_JAABLQ010000001.1"/>
</dbReference>
<dbReference type="Pfam" id="PF00440">
    <property type="entry name" value="TetR_N"/>
    <property type="match status" value="1"/>
</dbReference>
<dbReference type="PANTHER" id="PTHR30055">
    <property type="entry name" value="HTH-TYPE TRANSCRIPTIONAL REGULATOR RUTR"/>
    <property type="match status" value="1"/>
</dbReference>
<dbReference type="InterPro" id="IPR050109">
    <property type="entry name" value="HTH-type_TetR-like_transc_reg"/>
</dbReference>
<accession>A0A7X5F126</accession>
<dbReference type="Gene3D" id="1.10.357.10">
    <property type="entry name" value="Tetracycline Repressor, domain 2"/>
    <property type="match status" value="1"/>
</dbReference>
<dbReference type="Gene3D" id="1.10.10.60">
    <property type="entry name" value="Homeodomain-like"/>
    <property type="match status" value="1"/>
</dbReference>
<evidence type="ECO:0000256" key="5">
    <source>
        <dbReference type="SAM" id="MobiDB-lite"/>
    </source>
</evidence>
<dbReference type="AlphaFoldDB" id="A0A7X5F126"/>
<dbReference type="InterPro" id="IPR001647">
    <property type="entry name" value="HTH_TetR"/>
</dbReference>
<evidence type="ECO:0000256" key="3">
    <source>
        <dbReference type="ARBA" id="ARBA00023163"/>
    </source>
</evidence>
<dbReference type="SUPFAM" id="SSF48498">
    <property type="entry name" value="Tetracyclin repressor-like, C-terminal domain"/>
    <property type="match status" value="1"/>
</dbReference>
<keyword evidence="2 4" id="KW-0238">DNA-binding</keyword>
<dbReference type="GO" id="GO:0003700">
    <property type="term" value="F:DNA-binding transcription factor activity"/>
    <property type="evidence" value="ECO:0007669"/>
    <property type="project" value="TreeGrafter"/>
</dbReference>
<reference evidence="8" key="1">
    <citation type="submission" date="2020-01" db="EMBL/GenBank/DDBJ databases">
        <authorList>
            <person name="Fang Y."/>
            <person name="Sun R."/>
            <person name="Nie L."/>
            <person name="He J."/>
            <person name="Hao L."/>
            <person name="Wang L."/>
            <person name="Su S."/>
            <person name="Lv E."/>
            <person name="Zhang Z."/>
            <person name="Xie R."/>
            <person name="Liu H."/>
        </authorList>
    </citation>
    <scope>NUCLEOTIDE SEQUENCE [LARGE SCALE GENOMIC DNA]</scope>
    <source>
        <strain evidence="8">XCT-53</strain>
    </source>
</reference>
<evidence type="ECO:0000256" key="2">
    <source>
        <dbReference type="ARBA" id="ARBA00023125"/>
    </source>
</evidence>
<dbReference type="Proteomes" id="UP000586722">
    <property type="component" value="Unassembled WGS sequence"/>
</dbReference>
<keyword evidence="1" id="KW-0805">Transcription regulation</keyword>
<dbReference type="Pfam" id="PF14246">
    <property type="entry name" value="TetR_C_7"/>
    <property type="match status" value="1"/>
</dbReference>
<dbReference type="InterPro" id="IPR023772">
    <property type="entry name" value="DNA-bd_HTH_TetR-type_CS"/>
</dbReference>
<evidence type="ECO:0000256" key="4">
    <source>
        <dbReference type="PROSITE-ProRule" id="PRU00335"/>
    </source>
</evidence>
<comment type="caution">
    <text evidence="7">The sequence shown here is derived from an EMBL/GenBank/DDBJ whole genome shotgun (WGS) entry which is preliminary data.</text>
</comment>
<keyword evidence="3" id="KW-0804">Transcription</keyword>
<feature type="domain" description="HTH tetR-type" evidence="6">
    <location>
        <begin position="19"/>
        <end position="79"/>
    </location>
</feature>
<proteinExistence type="predicted"/>
<dbReference type="FunFam" id="1.10.10.60:FF:000141">
    <property type="entry name" value="TetR family transcriptional regulator"/>
    <property type="match status" value="1"/>
</dbReference>
<dbReference type="SUPFAM" id="SSF46689">
    <property type="entry name" value="Homeodomain-like"/>
    <property type="match status" value="1"/>
</dbReference>
<keyword evidence="8" id="KW-1185">Reference proteome</keyword>
<evidence type="ECO:0000313" key="7">
    <source>
        <dbReference type="EMBL" id="NBN77812.1"/>
    </source>
</evidence>
<feature type="region of interest" description="Disordered" evidence="5">
    <location>
        <begin position="1"/>
        <end position="22"/>
    </location>
</feature>
<sequence>MTSGSPRAAAQPGDDRQDSAKRNQILDGARQVFRANGFDGTSMDAVAREAGVSKGTLYVYFDSKEALFKALILKDRFDQPESCLQIPATIGDLEHDLKTIAGLYLAKMMQPDMISMLRMVIGATEKFPDFGRLLYEEGPLRGRENLKEFLRPHIAAGALEIEDEDVAAWHFLDLCIAGTLRRMLLNVGDAPTDAERTATVNAAVRVFLKAYGRS</sequence>
<dbReference type="PROSITE" id="PS50977">
    <property type="entry name" value="HTH_TETR_2"/>
    <property type="match status" value="1"/>
</dbReference>
<dbReference type="GO" id="GO:0000976">
    <property type="term" value="F:transcription cis-regulatory region binding"/>
    <property type="evidence" value="ECO:0007669"/>
    <property type="project" value="TreeGrafter"/>
</dbReference>
<dbReference type="InterPro" id="IPR009057">
    <property type="entry name" value="Homeodomain-like_sf"/>
</dbReference>
<evidence type="ECO:0000259" key="6">
    <source>
        <dbReference type="PROSITE" id="PS50977"/>
    </source>
</evidence>